<sequence>MHFQPKYKRPGEHPLLSLSPYDLLVPCLHHLSAQFSIDRITNHVSLRSSPRQSSGSRRRQPTALQIIKDEGVEGKLHDKVIVITGTSSGIGIETVRALSATGAKLFLTARNLAKAKEALAGIFDPSRMELIEMDQESLESVRLAANSILAKTDKINILVNNAGIMAIQTLQFTKDGHELQFGTNHLSHFLFFELLKPALLAATTPDFHSRVVVVSSTAHLRNGINASDNYNFEKGGYTPWGAYAQSKTANIYMANELERRYGSQGLHGISLHPGGIMTPLSKHLSQAELESAGSDGELFKQFKSPEQGAATTVWAAIGKQWEGRGGKYLAECAEAEPSEDESSAFGSGYAKHAYDPESEGRLWRDSLRLVGLS</sequence>
<dbReference type="InterPro" id="IPR036291">
    <property type="entry name" value="NAD(P)-bd_dom_sf"/>
</dbReference>
<evidence type="ECO:0008006" key="6">
    <source>
        <dbReference type="Google" id="ProtNLM"/>
    </source>
</evidence>
<proteinExistence type="inferred from homology"/>
<organism evidence="4 5">
    <name type="scientific">Fusarium solani</name>
    <name type="common">Filamentous fungus</name>
    <dbReference type="NCBI Taxonomy" id="169388"/>
    <lineage>
        <taxon>Eukaryota</taxon>
        <taxon>Fungi</taxon>
        <taxon>Dikarya</taxon>
        <taxon>Ascomycota</taxon>
        <taxon>Pezizomycotina</taxon>
        <taxon>Sordariomycetes</taxon>
        <taxon>Hypocreomycetidae</taxon>
        <taxon>Hypocreales</taxon>
        <taxon>Nectriaceae</taxon>
        <taxon>Fusarium</taxon>
        <taxon>Fusarium solani species complex</taxon>
    </lineage>
</organism>
<keyword evidence="2" id="KW-0560">Oxidoreductase</keyword>
<dbReference type="EMBL" id="JAGTJS010000014">
    <property type="protein sequence ID" value="KAH7248442.1"/>
    <property type="molecule type" value="Genomic_DNA"/>
</dbReference>
<dbReference type="AlphaFoldDB" id="A0A9P9K402"/>
<feature type="region of interest" description="Disordered" evidence="3">
    <location>
        <begin position="334"/>
        <end position="357"/>
    </location>
</feature>
<evidence type="ECO:0000256" key="3">
    <source>
        <dbReference type="SAM" id="MobiDB-lite"/>
    </source>
</evidence>
<accession>A0A9P9K402</accession>
<evidence type="ECO:0000313" key="5">
    <source>
        <dbReference type="Proteomes" id="UP000736672"/>
    </source>
</evidence>
<dbReference type="PRINTS" id="PR00081">
    <property type="entry name" value="GDHRDH"/>
</dbReference>
<keyword evidence="5" id="KW-1185">Reference proteome</keyword>
<name>A0A9P9K402_FUSSL</name>
<gene>
    <name evidence="4" type="ORF">B0J15DRAFT_562915</name>
</gene>
<dbReference type="Pfam" id="PF00106">
    <property type="entry name" value="adh_short"/>
    <property type="match status" value="1"/>
</dbReference>
<evidence type="ECO:0000313" key="4">
    <source>
        <dbReference type="EMBL" id="KAH7248442.1"/>
    </source>
</evidence>
<dbReference type="PANTHER" id="PTHR24320">
    <property type="entry name" value="RETINOL DEHYDROGENASE"/>
    <property type="match status" value="1"/>
</dbReference>
<comment type="caution">
    <text evidence="4">The sequence shown here is derived from an EMBL/GenBank/DDBJ whole genome shotgun (WGS) entry which is preliminary data.</text>
</comment>
<evidence type="ECO:0000256" key="2">
    <source>
        <dbReference type="ARBA" id="ARBA00023002"/>
    </source>
</evidence>
<reference evidence="4" key="1">
    <citation type="journal article" date="2021" name="Nat. Commun.">
        <title>Genetic determinants of endophytism in the Arabidopsis root mycobiome.</title>
        <authorList>
            <person name="Mesny F."/>
            <person name="Miyauchi S."/>
            <person name="Thiergart T."/>
            <person name="Pickel B."/>
            <person name="Atanasova L."/>
            <person name="Karlsson M."/>
            <person name="Huettel B."/>
            <person name="Barry K.W."/>
            <person name="Haridas S."/>
            <person name="Chen C."/>
            <person name="Bauer D."/>
            <person name="Andreopoulos W."/>
            <person name="Pangilinan J."/>
            <person name="LaButti K."/>
            <person name="Riley R."/>
            <person name="Lipzen A."/>
            <person name="Clum A."/>
            <person name="Drula E."/>
            <person name="Henrissat B."/>
            <person name="Kohler A."/>
            <person name="Grigoriev I.V."/>
            <person name="Martin F.M."/>
            <person name="Hacquard S."/>
        </authorList>
    </citation>
    <scope>NUCLEOTIDE SEQUENCE</scope>
    <source>
        <strain evidence="4">FSSC 5 MPI-SDFR-AT-0091</strain>
    </source>
</reference>
<dbReference type="Gene3D" id="3.40.50.720">
    <property type="entry name" value="NAD(P)-binding Rossmann-like Domain"/>
    <property type="match status" value="1"/>
</dbReference>
<dbReference type="PANTHER" id="PTHR24320:SF272">
    <property type="entry name" value="NAD(P)-BINDING ROSSMANN-FOLD SUPERFAMILY PROTEIN"/>
    <property type="match status" value="1"/>
</dbReference>
<comment type="similarity">
    <text evidence="1">Belongs to the short-chain dehydrogenases/reductases (SDR) family.</text>
</comment>
<dbReference type="OrthoDB" id="191139at2759"/>
<dbReference type="InterPro" id="IPR002347">
    <property type="entry name" value="SDR_fam"/>
</dbReference>
<dbReference type="GO" id="GO:0016491">
    <property type="term" value="F:oxidoreductase activity"/>
    <property type="evidence" value="ECO:0007669"/>
    <property type="project" value="UniProtKB-KW"/>
</dbReference>
<protein>
    <recommendedName>
        <fullName evidence="6">Alcohol dehydrogenase</fullName>
    </recommendedName>
</protein>
<dbReference type="Proteomes" id="UP000736672">
    <property type="component" value="Unassembled WGS sequence"/>
</dbReference>
<dbReference type="SUPFAM" id="SSF51735">
    <property type="entry name" value="NAD(P)-binding Rossmann-fold domains"/>
    <property type="match status" value="1"/>
</dbReference>
<evidence type="ECO:0000256" key="1">
    <source>
        <dbReference type="ARBA" id="ARBA00006484"/>
    </source>
</evidence>